<dbReference type="NCBIfam" id="TIGR00042">
    <property type="entry name" value="RdgB/HAM1 family non-canonical purine NTP pyrophosphatase"/>
    <property type="match status" value="1"/>
</dbReference>
<feature type="binding site" evidence="7">
    <location>
        <position position="171"/>
    </location>
    <ligand>
        <name>substrate</name>
    </ligand>
</feature>
<keyword evidence="10" id="KW-1185">Reference proteome</keyword>
<feature type="binding site" evidence="7">
    <location>
        <begin position="8"/>
        <end position="13"/>
    </location>
    <ligand>
        <name>substrate</name>
    </ligand>
</feature>
<evidence type="ECO:0000256" key="7">
    <source>
        <dbReference type="HAMAP-Rule" id="MF_01405"/>
    </source>
</evidence>
<evidence type="ECO:0000256" key="4">
    <source>
        <dbReference type="ARBA" id="ARBA00022801"/>
    </source>
</evidence>
<dbReference type="PANTHER" id="PTHR11067">
    <property type="entry name" value="INOSINE TRIPHOSPHATE PYROPHOSPHATASE/HAM1 PROTEIN"/>
    <property type="match status" value="1"/>
</dbReference>
<dbReference type="InterPro" id="IPR002637">
    <property type="entry name" value="RdgB/HAM1"/>
</dbReference>
<feature type="binding site" evidence="7">
    <location>
        <position position="68"/>
    </location>
    <ligand>
        <name>Mg(2+)</name>
        <dbReference type="ChEBI" id="CHEBI:18420"/>
    </ligand>
</feature>
<accession>A0ABW5WTB6</accession>
<comment type="catalytic activity">
    <reaction evidence="7">
        <text>XTP + H2O = XMP + diphosphate + H(+)</text>
        <dbReference type="Rhea" id="RHEA:28610"/>
        <dbReference type="ChEBI" id="CHEBI:15377"/>
        <dbReference type="ChEBI" id="CHEBI:15378"/>
        <dbReference type="ChEBI" id="CHEBI:33019"/>
        <dbReference type="ChEBI" id="CHEBI:57464"/>
        <dbReference type="ChEBI" id="CHEBI:61314"/>
        <dbReference type="EC" id="3.6.1.66"/>
    </reaction>
</comment>
<keyword evidence="5 7" id="KW-0460">Magnesium</keyword>
<comment type="similarity">
    <text evidence="1 7 8">Belongs to the HAM1 NTPase family.</text>
</comment>
<dbReference type="CDD" id="cd00515">
    <property type="entry name" value="HAM1"/>
    <property type="match status" value="1"/>
</dbReference>
<evidence type="ECO:0000256" key="1">
    <source>
        <dbReference type="ARBA" id="ARBA00008023"/>
    </source>
</evidence>
<dbReference type="RefSeq" id="WP_377770923.1">
    <property type="nucleotide sequence ID" value="NZ_JBHUOQ010000001.1"/>
</dbReference>
<comment type="catalytic activity">
    <reaction evidence="7">
        <text>dITP + H2O = dIMP + diphosphate + H(+)</text>
        <dbReference type="Rhea" id="RHEA:28342"/>
        <dbReference type="ChEBI" id="CHEBI:15377"/>
        <dbReference type="ChEBI" id="CHEBI:15378"/>
        <dbReference type="ChEBI" id="CHEBI:33019"/>
        <dbReference type="ChEBI" id="CHEBI:61194"/>
        <dbReference type="ChEBI" id="CHEBI:61382"/>
        <dbReference type="EC" id="3.6.1.66"/>
    </reaction>
</comment>
<dbReference type="InterPro" id="IPR020922">
    <property type="entry name" value="dITP/XTP_pyrophosphatase"/>
</dbReference>
<evidence type="ECO:0000313" key="10">
    <source>
        <dbReference type="Proteomes" id="UP001597519"/>
    </source>
</evidence>
<evidence type="ECO:0000256" key="3">
    <source>
        <dbReference type="ARBA" id="ARBA00022741"/>
    </source>
</evidence>
<dbReference type="GO" id="GO:0036220">
    <property type="term" value="F:ITP diphosphatase activity"/>
    <property type="evidence" value="ECO:0007669"/>
    <property type="project" value="UniProtKB-EC"/>
</dbReference>
<dbReference type="Proteomes" id="UP001597519">
    <property type="component" value="Unassembled WGS sequence"/>
</dbReference>
<evidence type="ECO:0000256" key="6">
    <source>
        <dbReference type="ARBA" id="ARBA00023080"/>
    </source>
</evidence>
<dbReference type="SUPFAM" id="SSF52972">
    <property type="entry name" value="ITPase-like"/>
    <property type="match status" value="1"/>
</dbReference>
<keyword evidence="4 7" id="KW-0378">Hydrolase</keyword>
<protein>
    <recommendedName>
        <fullName evidence="7">dITP/XTP pyrophosphatase</fullName>
        <ecNumber evidence="7">3.6.1.66</ecNumber>
    </recommendedName>
    <alternativeName>
        <fullName evidence="7">Non-canonical purine NTP pyrophosphatase</fullName>
    </alternativeName>
    <alternativeName>
        <fullName evidence="7">Non-standard purine NTP pyrophosphatase</fullName>
    </alternativeName>
    <alternativeName>
        <fullName evidence="7">Nucleoside-triphosphate diphosphatase</fullName>
    </alternativeName>
    <alternativeName>
        <fullName evidence="7">Nucleoside-triphosphate pyrophosphatase</fullName>
        <shortName evidence="7">NTPase</shortName>
    </alternativeName>
</protein>
<comment type="subunit">
    <text evidence="7">Homodimer.</text>
</comment>
<comment type="cofactor">
    <cofactor evidence="7">
        <name>Mg(2+)</name>
        <dbReference type="ChEBI" id="CHEBI:18420"/>
    </cofactor>
    <text evidence="7">Binds 1 Mg(2+) ion per subunit.</text>
</comment>
<evidence type="ECO:0000313" key="9">
    <source>
        <dbReference type="EMBL" id="MFD2829165.1"/>
    </source>
</evidence>
<comment type="caution">
    <text evidence="9">The sequence shown here is derived from an EMBL/GenBank/DDBJ whole genome shotgun (WGS) entry which is preliminary data.</text>
</comment>
<dbReference type="HAMAP" id="MF_01405">
    <property type="entry name" value="Non_canon_purine_NTPase"/>
    <property type="match status" value="1"/>
</dbReference>
<name>A0ABW5WTB6_9STAP</name>
<sequence>MKRIVIASGNKGKIVDFQAVFKEYEIIPIKTLIPDFDPEETEDTFHGNATLKSEYAAARLNLPVISDDSGLSVKALDGAPGVYSARYSGIGATDKKNNEKLLKALEGIEDRSAYFTSVIALSIPGEETRTYEGRLYGEILESPEGDGGFGYDPLFKTDEGVSLGTISPDEKAQISHRRRALDELRKDEELFKILTNS</sequence>
<feature type="binding site" evidence="7">
    <location>
        <begin position="176"/>
        <end position="177"/>
    </location>
    <ligand>
        <name>substrate</name>
    </ligand>
</feature>
<comment type="catalytic activity">
    <reaction evidence="7">
        <text>ITP + H2O = IMP + diphosphate + H(+)</text>
        <dbReference type="Rhea" id="RHEA:29399"/>
        <dbReference type="ChEBI" id="CHEBI:15377"/>
        <dbReference type="ChEBI" id="CHEBI:15378"/>
        <dbReference type="ChEBI" id="CHEBI:33019"/>
        <dbReference type="ChEBI" id="CHEBI:58053"/>
        <dbReference type="ChEBI" id="CHEBI:61402"/>
        <dbReference type="EC" id="3.6.1.66"/>
    </reaction>
</comment>
<dbReference type="InterPro" id="IPR029001">
    <property type="entry name" value="ITPase-like_fam"/>
</dbReference>
<keyword evidence="2 7" id="KW-0479">Metal-binding</keyword>
<gene>
    <name evidence="9" type="primary">rdgB</name>
    <name evidence="9" type="ORF">ACFSX4_01715</name>
</gene>
<dbReference type="Pfam" id="PF01725">
    <property type="entry name" value="Ham1p_like"/>
    <property type="match status" value="1"/>
</dbReference>
<reference evidence="10" key="1">
    <citation type="journal article" date="2019" name="Int. J. Syst. Evol. Microbiol.">
        <title>The Global Catalogue of Microorganisms (GCM) 10K type strain sequencing project: providing services to taxonomists for standard genome sequencing and annotation.</title>
        <authorList>
            <consortium name="The Broad Institute Genomics Platform"/>
            <consortium name="The Broad Institute Genome Sequencing Center for Infectious Disease"/>
            <person name="Wu L."/>
            <person name="Ma J."/>
        </authorList>
    </citation>
    <scope>NUCLEOTIDE SEQUENCE [LARGE SCALE GENOMIC DNA]</scope>
    <source>
        <strain evidence="10">KCTC 33575</strain>
    </source>
</reference>
<evidence type="ECO:0000256" key="5">
    <source>
        <dbReference type="ARBA" id="ARBA00022842"/>
    </source>
</evidence>
<feature type="active site" description="Proton acceptor" evidence="7">
    <location>
        <position position="68"/>
    </location>
</feature>
<keyword evidence="3 7" id="KW-0547">Nucleotide-binding</keyword>
<comment type="function">
    <text evidence="7">Pyrophosphatase that catalyzes the hydrolysis of nucleoside triphosphates to their monophosphate derivatives, with a high preference for the non-canonical purine nucleotides XTP (xanthosine triphosphate), dITP (deoxyinosine triphosphate) and ITP. Seems to function as a house-cleaning enzyme that removes non-canonical purine nucleotides from the nucleotide pool, thus preventing their incorporation into DNA/RNA and avoiding chromosomal lesions.</text>
</comment>
<feature type="binding site" evidence="7">
    <location>
        <position position="69"/>
    </location>
    <ligand>
        <name>substrate</name>
    </ligand>
</feature>
<dbReference type="EMBL" id="JBHUOQ010000001">
    <property type="protein sequence ID" value="MFD2829165.1"/>
    <property type="molecule type" value="Genomic_DNA"/>
</dbReference>
<dbReference type="EC" id="3.6.1.66" evidence="7"/>
<evidence type="ECO:0000256" key="8">
    <source>
        <dbReference type="RuleBase" id="RU003781"/>
    </source>
</evidence>
<feature type="binding site" evidence="7">
    <location>
        <position position="39"/>
    </location>
    <ligand>
        <name>Mg(2+)</name>
        <dbReference type="ChEBI" id="CHEBI:18420"/>
    </ligand>
</feature>
<dbReference type="PANTHER" id="PTHR11067:SF9">
    <property type="entry name" value="INOSINE TRIPHOSPHATE PYROPHOSPHATASE"/>
    <property type="match status" value="1"/>
</dbReference>
<keyword evidence="6 7" id="KW-0546">Nucleotide metabolism</keyword>
<organism evidence="9 10">
    <name type="scientific">Corticicoccus populi</name>
    <dbReference type="NCBI Taxonomy" id="1812821"/>
    <lineage>
        <taxon>Bacteria</taxon>
        <taxon>Bacillati</taxon>
        <taxon>Bacillota</taxon>
        <taxon>Bacilli</taxon>
        <taxon>Bacillales</taxon>
        <taxon>Staphylococcaceae</taxon>
        <taxon>Corticicoccus</taxon>
    </lineage>
</organism>
<dbReference type="Gene3D" id="3.90.950.10">
    <property type="match status" value="1"/>
</dbReference>
<proteinExistence type="inferred from homology"/>
<feature type="binding site" evidence="7">
    <location>
        <begin position="149"/>
        <end position="152"/>
    </location>
    <ligand>
        <name>substrate</name>
    </ligand>
</feature>
<evidence type="ECO:0000256" key="2">
    <source>
        <dbReference type="ARBA" id="ARBA00022723"/>
    </source>
</evidence>